<sequence>MFYLGEPLTYSKFQLKNRLVMPPMATAKSDEDGRISQDILDYYDEKSRGGYISLVIIEHSYVSQQGKANHNQISVAEDYLVEDLKKLADIIHGNGSKTVMQINHAGSETLREVIGMEPVGPSPVKNPSRKDTAIPQELSKNDIERIIDDFKHAAVRVKNAGFDGVELHSAHGYLLNQFLSPITNKRTDEYGGGIEGRVKIHSEIIRAVRKAVGEDFPILLRFGATDHMEGGITTEDIKTAAEIFERAGVDMLDISGGMCRYTIPGVNEPGYFSPQSEAIKEVVSIPVILTGGIKTADEAEAILREKKADLIGVGRAIYRDSNWARNAMER</sequence>
<evidence type="ECO:0000256" key="1">
    <source>
        <dbReference type="ARBA" id="ARBA00022630"/>
    </source>
</evidence>
<evidence type="ECO:0000259" key="3">
    <source>
        <dbReference type="Pfam" id="PF00724"/>
    </source>
</evidence>
<dbReference type="OrthoDB" id="9772736at2"/>
<dbReference type="InterPro" id="IPR001155">
    <property type="entry name" value="OxRdtase_FMN_N"/>
</dbReference>
<gene>
    <name evidence="4" type="ORF">EQM13_17425</name>
</gene>
<dbReference type="Gene3D" id="3.20.20.70">
    <property type="entry name" value="Aldolase class I"/>
    <property type="match status" value="1"/>
</dbReference>
<dbReference type="InterPro" id="IPR013785">
    <property type="entry name" value="Aldolase_TIM"/>
</dbReference>
<dbReference type="CDD" id="cd02803">
    <property type="entry name" value="OYE_like_FMN_family"/>
    <property type="match status" value="1"/>
</dbReference>
<dbReference type="GO" id="GO:0010181">
    <property type="term" value="F:FMN binding"/>
    <property type="evidence" value="ECO:0007669"/>
    <property type="project" value="InterPro"/>
</dbReference>
<dbReference type="InterPro" id="IPR051799">
    <property type="entry name" value="NADH_flavin_oxidoreductase"/>
</dbReference>
<keyword evidence="1" id="KW-0285">Flavoprotein</keyword>
<dbReference type="GO" id="GO:0016491">
    <property type="term" value="F:oxidoreductase activity"/>
    <property type="evidence" value="ECO:0007669"/>
    <property type="project" value="UniProtKB-KW"/>
</dbReference>
<keyword evidence="2" id="KW-0560">Oxidoreductase</keyword>
<dbReference type="Pfam" id="PF00724">
    <property type="entry name" value="Oxidored_FMN"/>
    <property type="match status" value="1"/>
</dbReference>
<dbReference type="Proteomes" id="UP000287969">
    <property type="component" value="Chromosome"/>
</dbReference>
<dbReference type="SUPFAM" id="SSF51395">
    <property type="entry name" value="FMN-linked oxidoreductases"/>
    <property type="match status" value="1"/>
</dbReference>
<evidence type="ECO:0000256" key="2">
    <source>
        <dbReference type="ARBA" id="ARBA00023002"/>
    </source>
</evidence>
<name>A0A410QH86_9FIRM</name>
<dbReference type="AlphaFoldDB" id="A0A410QH86"/>
<evidence type="ECO:0000313" key="4">
    <source>
        <dbReference type="EMBL" id="QAT63214.1"/>
    </source>
</evidence>
<feature type="domain" description="NADH:flavin oxidoreductase/NADH oxidase N-terminal" evidence="3">
    <location>
        <begin position="6"/>
        <end position="327"/>
    </location>
</feature>
<dbReference type="PANTHER" id="PTHR43656">
    <property type="entry name" value="BINDING OXIDOREDUCTASE, PUTATIVE (AFU_ORTHOLOGUE AFUA_2G08260)-RELATED"/>
    <property type="match status" value="1"/>
</dbReference>
<accession>A0A410QH86</accession>
<dbReference type="PANTHER" id="PTHR43656:SF2">
    <property type="entry name" value="BINDING OXIDOREDUCTASE, PUTATIVE (AFU_ORTHOLOGUE AFUA_2G08260)-RELATED"/>
    <property type="match status" value="1"/>
</dbReference>
<protein>
    <submittedName>
        <fullName evidence="4">NADH:flavin oxidoreductase</fullName>
    </submittedName>
</protein>
<dbReference type="KEGG" id="spoa:EQM13_17425"/>
<keyword evidence="5" id="KW-1185">Reference proteome</keyword>
<dbReference type="RefSeq" id="WP_071139432.1">
    <property type="nucleotide sequence ID" value="NZ_CP035282.1"/>
</dbReference>
<reference evidence="5" key="1">
    <citation type="submission" date="2019-01" db="EMBL/GenBank/DDBJ databases">
        <title>Draft genomes of a novel of Sporanaerobacter strains.</title>
        <authorList>
            <person name="Ma S."/>
        </authorList>
    </citation>
    <scope>NUCLEOTIDE SEQUENCE [LARGE SCALE GENOMIC DNA]</scope>
    <source>
        <strain evidence="5">NJN-17</strain>
    </source>
</reference>
<organism evidence="4 5">
    <name type="scientific">Acidilutibacter cellobiosedens</name>
    <dbReference type="NCBI Taxonomy" id="2507161"/>
    <lineage>
        <taxon>Bacteria</taxon>
        <taxon>Bacillati</taxon>
        <taxon>Bacillota</taxon>
        <taxon>Tissierellia</taxon>
        <taxon>Tissierellales</taxon>
        <taxon>Acidilutibacteraceae</taxon>
        <taxon>Acidilutibacter</taxon>
    </lineage>
</organism>
<dbReference type="EMBL" id="CP035282">
    <property type="protein sequence ID" value="QAT63214.1"/>
    <property type="molecule type" value="Genomic_DNA"/>
</dbReference>
<evidence type="ECO:0000313" key="5">
    <source>
        <dbReference type="Proteomes" id="UP000287969"/>
    </source>
</evidence>
<proteinExistence type="predicted"/>